<dbReference type="Proteomes" id="UP000247702">
    <property type="component" value="Unassembled WGS sequence"/>
</dbReference>
<evidence type="ECO:0000313" key="1">
    <source>
        <dbReference type="EMBL" id="GBB85093.1"/>
    </source>
</evidence>
<dbReference type="InterPro" id="IPR032675">
    <property type="entry name" value="LRR_dom_sf"/>
</dbReference>
<protein>
    <recommendedName>
        <fullName evidence="3">F-box domain-containing protein</fullName>
    </recommendedName>
</protein>
<comment type="caution">
    <text evidence="1">The sequence shown here is derived from an EMBL/GenBank/DDBJ whole genome shotgun (WGS) entry which is preliminary data.</text>
</comment>
<reference evidence="1 2" key="1">
    <citation type="submission" date="2017-11" db="EMBL/GenBank/DDBJ databases">
        <title>The genome of Rhizophagus clarus HR1 reveals common genetic basis of auxotrophy among arbuscular mycorrhizal fungi.</title>
        <authorList>
            <person name="Kobayashi Y."/>
        </authorList>
    </citation>
    <scope>NUCLEOTIDE SEQUENCE [LARGE SCALE GENOMIC DNA]</scope>
    <source>
        <strain evidence="1 2">HR1</strain>
    </source>
</reference>
<proteinExistence type="predicted"/>
<name>A0A2Z6Q4N5_9GLOM</name>
<dbReference type="Gene3D" id="3.80.10.10">
    <property type="entry name" value="Ribonuclease Inhibitor"/>
    <property type="match status" value="1"/>
</dbReference>
<organism evidence="1 2">
    <name type="scientific">Rhizophagus clarus</name>
    <dbReference type="NCBI Taxonomy" id="94130"/>
    <lineage>
        <taxon>Eukaryota</taxon>
        <taxon>Fungi</taxon>
        <taxon>Fungi incertae sedis</taxon>
        <taxon>Mucoromycota</taxon>
        <taxon>Glomeromycotina</taxon>
        <taxon>Glomeromycetes</taxon>
        <taxon>Glomerales</taxon>
        <taxon>Glomeraceae</taxon>
        <taxon>Rhizophagus</taxon>
    </lineage>
</organism>
<accession>A0A2Z6Q4N5</accession>
<keyword evidence="2" id="KW-1185">Reference proteome</keyword>
<evidence type="ECO:0000313" key="2">
    <source>
        <dbReference type="Proteomes" id="UP000247702"/>
    </source>
</evidence>
<gene>
    <name evidence="1" type="ORF">RclHR1_11670007</name>
</gene>
<dbReference type="EMBL" id="BEXD01000188">
    <property type="protein sequence ID" value="GBB85093.1"/>
    <property type="molecule type" value="Genomic_DNA"/>
</dbReference>
<dbReference type="AlphaFoldDB" id="A0A2Z6Q4N5"/>
<evidence type="ECO:0008006" key="3">
    <source>
        <dbReference type="Google" id="ProtNLM"/>
    </source>
</evidence>
<sequence length="487" mass="57586">MSKLNKDILFLLFGELQDDSKSLFSCLMVNRLWCETVIPILWRNPWRYAINYNNKSYLFYIITFYLTDNVKDFLRIHGIELPLNSCQSLLFDYLSFCRSINVNIINNIISTGVSSAYDQFLLQQEIYSLLMRKCPELKYLDMTLIKHQIFYFPEAKIRLDSLCELRCDTIIDSSYYYGLACICQNIQRLIIINTSSKDNQGIVKLIETQKNLKYFEWKDDFREECFIDPYEVIFPILAKKANTLNHLIIVFEYFEYEHTFLLKVLPELHNLKTLIIDDLELNNIQLKKLVYRDLEIIKIDYITINTAACIIKNSGGHLREILLKYYYSLDEGYFIEDSLTFIRTVYENCPLVECLSLVISSSDEHFIEFEKLLKACKNLKSILLIMNHINDVKYNELKSNEADGELLDILIRSAPAHLREIRFSDHFSFSLENLEAFLIKWRGRPALTIITSDHIYEDDDHVNLINKYKKDGVIKDFNRVYKLNVYF</sequence>